<keyword evidence="3" id="KW-1185">Reference proteome</keyword>
<evidence type="ECO:0000313" key="2">
    <source>
        <dbReference type="EMBL" id="ALX04298.1"/>
    </source>
</evidence>
<gene>
    <name evidence="2" type="ORF">AERYTH_06115</name>
</gene>
<dbReference type="RefSeq" id="WP_067855990.1">
    <property type="nucleotide sequence ID" value="NZ_CP011502.1"/>
</dbReference>
<organism evidence="2 3">
    <name type="scientific">Aeromicrobium erythreum</name>
    <dbReference type="NCBI Taxonomy" id="2041"/>
    <lineage>
        <taxon>Bacteria</taxon>
        <taxon>Bacillati</taxon>
        <taxon>Actinomycetota</taxon>
        <taxon>Actinomycetes</taxon>
        <taxon>Propionibacteriales</taxon>
        <taxon>Nocardioidaceae</taxon>
        <taxon>Aeromicrobium</taxon>
    </lineage>
</organism>
<dbReference type="Proteomes" id="UP000067689">
    <property type="component" value="Chromosome"/>
</dbReference>
<feature type="signal peptide" evidence="1">
    <location>
        <begin position="1"/>
        <end position="29"/>
    </location>
</feature>
<keyword evidence="1" id="KW-0732">Signal</keyword>
<dbReference type="PATRIC" id="fig|2041.4.peg.1279"/>
<sequence length="279" mass="29759">MTSTRSRRSIIIAAVAFGAALLPACSSSAATSDGATVCAEHTGHGAKTVCTKLYSGERGLHLPKTDKQHPWGGVARGGQRFITADGRALPMSSSVTDKLGRNHAYASTVYQAVVTDGKVTSLTPELRVSENALLQHEFAGRTWVGKISTYSGGSYGEADAPVVVKVDRQAKNGAIGVTILNAKRTVKIDGRTYHALSKNRHNPLRDGFTARSTIERVPSMHTAFDDEMVWSWGPSSSGMGEGFFPSVPTLFGKDPKARTWEVIQHGTPTSGPALDLHRA</sequence>
<evidence type="ECO:0000313" key="3">
    <source>
        <dbReference type="Proteomes" id="UP000067689"/>
    </source>
</evidence>
<evidence type="ECO:0008006" key="4">
    <source>
        <dbReference type="Google" id="ProtNLM"/>
    </source>
</evidence>
<evidence type="ECO:0000256" key="1">
    <source>
        <dbReference type="SAM" id="SignalP"/>
    </source>
</evidence>
<dbReference type="EMBL" id="CP011502">
    <property type="protein sequence ID" value="ALX04298.1"/>
    <property type="molecule type" value="Genomic_DNA"/>
</dbReference>
<name>A0A0U3T0J9_9ACTN</name>
<dbReference type="AlphaFoldDB" id="A0A0U3T0J9"/>
<proteinExistence type="predicted"/>
<reference evidence="2 3" key="1">
    <citation type="journal article" date="1991" name="Int. J. Syst. Bacteriol.">
        <title>Description of the erythromycin-producing bacterium Arthrobacter sp. strain NRRL B-3381 as Aeromicrobium erythreum gen. nov., sp. nov.</title>
        <authorList>
            <person name="Miller E.S."/>
            <person name="Woese C.R."/>
            <person name="Brenner S."/>
        </authorList>
    </citation>
    <scope>NUCLEOTIDE SEQUENCE [LARGE SCALE GENOMIC DNA]</scope>
    <source>
        <strain evidence="2 3">AR18</strain>
    </source>
</reference>
<accession>A0A0U3T0J9</accession>
<protein>
    <recommendedName>
        <fullName evidence="4">Lipoprotein</fullName>
    </recommendedName>
</protein>
<dbReference type="KEGG" id="aer:AERYTH_06115"/>
<feature type="chain" id="PRO_5006845327" description="Lipoprotein" evidence="1">
    <location>
        <begin position="30"/>
        <end position="279"/>
    </location>
</feature>
<dbReference type="OrthoDB" id="4087341at2"/>